<dbReference type="OrthoDB" id="6288856at2759"/>
<feature type="coiled-coil region" evidence="1">
    <location>
        <begin position="680"/>
        <end position="800"/>
    </location>
</feature>
<name>A0A8B7YPE0_ACAPL</name>
<feature type="region of interest" description="Disordered" evidence="2">
    <location>
        <begin position="1"/>
        <end position="99"/>
    </location>
</feature>
<feature type="compositionally biased region" description="Polar residues" evidence="2">
    <location>
        <begin position="1085"/>
        <end position="1095"/>
    </location>
</feature>
<feature type="compositionally biased region" description="Polar residues" evidence="2">
    <location>
        <begin position="919"/>
        <end position="935"/>
    </location>
</feature>
<dbReference type="PANTHER" id="PTHR14926:SF1">
    <property type="entry name" value="M-PHASE PHOSPHOPROTEIN 9"/>
    <property type="match status" value="1"/>
</dbReference>
<feature type="compositionally biased region" description="Basic and acidic residues" evidence="2">
    <location>
        <begin position="519"/>
        <end position="536"/>
    </location>
</feature>
<feature type="compositionally biased region" description="Basic and acidic residues" evidence="2">
    <location>
        <begin position="908"/>
        <end position="917"/>
    </location>
</feature>
<feature type="compositionally biased region" description="Polar residues" evidence="2">
    <location>
        <begin position="331"/>
        <end position="349"/>
    </location>
</feature>
<feature type="compositionally biased region" description="Polar residues" evidence="2">
    <location>
        <begin position="537"/>
        <end position="548"/>
    </location>
</feature>
<feature type="coiled-coil region" evidence="1">
    <location>
        <begin position="1256"/>
        <end position="1307"/>
    </location>
</feature>
<evidence type="ECO:0000313" key="4">
    <source>
        <dbReference type="RefSeq" id="XP_022093311.1"/>
    </source>
</evidence>
<feature type="coiled-coil region" evidence="1">
    <location>
        <begin position="459"/>
        <end position="486"/>
    </location>
</feature>
<sequence length="1325" mass="148377">MDTDARSHRSKMSLGTSQTQARHHANTSNEKDVDDNDIGTTDADTSSWESEPHTARSARQYHPVKGERTRMDSDDEDNDEELLTNGGIPENPVFGNQELLSSEYLRKTFGLDGMDRRKDADQHWGNNKDATLQAPRERQSQNEAGIQNGLRKDGHSSSDPRQEGGDQGSGNSCKGDKQDIEELDLTKEPKPSLFGRGMPGMPQAKFFIMPPLGSFASSPFGSLMTGLLSSDGEGFENDADVSSQSEAEEERPPRGKPQFSPGMDQRSQQERWEQLFGMLEQQHRQQLILQREHHERQVQLLQMQLARLTEEQEELISKQHQEPLGRGSKTPADQNLQDAGKQSQRSHNGNEGMRVIKDENTEILGSTPSEGGDQGKHSTSGDSDATLEGSLADASETLMTTWSDIIEQKQSEKERGRLQSRKEKLKKEMQERNPKELEMQKGRSRAQRDRFVTLQSQFEQQQQQLQEQYARQMEHLQQQWVELQTQQHQQQEVLRHLLSRQQERITQTHRHAQAATQARKAEDSRGEGDPRDKDRGSPTSDDTSTVYSDFTYWKQAEKDTYRALPDMSIEDAAGGQGGQVPGTVQGRRLYHQHSPELSVGNDSWHSSEGRSPNPGPQGSPELAVPWLASGPGQRSPHASGQSSSPQRPGDNREQGDDAQLTSSLRLNLREKHARHIADLKAYYETEIQELQNQLTEAASLQDHSPDKVMRRTNQRLEDNCIKQEAALKSANSRIKDLENTVQALETRLGETYSSTDSSVATLKQKVDDLKQLCRHKELDVQSLEKRNRELQVSLDQAYQLQDVQAMDEHRDQKILKRVLTEYKSLAEKHEITQELLHDTETQLYESKAKIAELTRKVSLLEFEVRRIDLESSILKRQSLPESLSGTSLRSRTSPGATPNAAPATLRALDSHPQDGHHGTSGTAKDTRNAQDSSAVARSVEERKFLRPSADYNILTGEKLQGSLSGSESLQIMSDTESSLTQPEDNRDNLAAPTHHSDLGVPFDTDTDEERPLSPMMKAARQFEVWKAEETRNAAGGKGLTLKGLNGTRLADRPDRPEGPNMHHHNRSTNNSGGHSHGSKKVKATLESSPLTQDSSIHIWPASGVKSTGRSPTAPGPSKVGAALAHSSPKQLARQSLAKAIKPRDHDLFPVRETRNSPQEAKQGSAAPTRQSFERAPSLVGLRKTKESPRRQLFADNKKSDNRLERGDNIANSVLAKVRAGEVQTRADWEEPGSSSAQRSQTPKKQTESGLDIIQRINDNQKKLDQLIMEKRQLETTLSHMPISGRVSRQTRQEEEHLEQRLEHVTQELGSVRMLLRKYNALKSSI</sequence>
<reference evidence="4" key="1">
    <citation type="submission" date="2025-08" db="UniProtKB">
        <authorList>
            <consortium name="RefSeq"/>
        </authorList>
    </citation>
    <scope>IDENTIFICATION</scope>
</reference>
<feature type="region of interest" description="Disordered" evidence="2">
    <location>
        <begin position="115"/>
        <end position="276"/>
    </location>
</feature>
<protein>
    <submittedName>
        <fullName evidence="4">Myosin-11-like isoform X1</fullName>
    </submittedName>
</protein>
<feature type="region of interest" description="Disordered" evidence="2">
    <location>
        <begin position="312"/>
        <end position="391"/>
    </location>
</feature>
<feature type="compositionally biased region" description="Basic and acidic residues" evidence="2">
    <location>
        <begin position="406"/>
        <end position="447"/>
    </location>
</feature>
<dbReference type="OMA" id="DHDIFPV"/>
<feature type="region of interest" description="Disordered" evidence="2">
    <location>
        <begin position="1222"/>
        <end position="1249"/>
    </location>
</feature>
<feature type="compositionally biased region" description="Low complexity" evidence="2">
    <location>
        <begin position="961"/>
        <end position="970"/>
    </location>
</feature>
<feature type="compositionally biased region" description="Low complexity" evidence="2">
    <location>
        <begin position="882"/>
        <end position="895"/>
    </location>
</feature>
<organism evidence="3 4">
    <name type="scientific">Acanthaster planci</name>
    <name type="common">Crown-of-thorns starfish</name>
    <dbReference type="NCBI Taxonomy" id="133434"/>
    <lineage>
        <taxon>Eukaryota</taxon>
        <taxon>Metazoa</taxon>
        <taxon>Echinodermata</taxon>
        <taxon>Eleutherozoa</taxon>
        <taxon>Asterozoa</taxon>
        <taxon>Asteroidea</taxon>
        <taxon>Valvatacea</taxon>
        <taxon>Valvatida</taxon>
        <taxon>Acanthasteridae</taxon>
        <taxon>Acanthaster</taxon>
    </lineage>
</organism>
<feature type="region of interest" description="Disordered" evidence="2">
    <location>
        <begin position="961"/>
        <end position="1010"/>
    </location>
</feature>
<feature type="region of interest" description="Disordered" evidence="2">
    <location>
        <begin position="596"/>
        <end position="658"/>
    </location>
</feature>
<feature type="region of interest" description="Disordered" evidence="2">
    <location>
        <begin position="405"/>
        <end position="447"/>
    </location>
</feature>
<dbReference type="PANTHER" id="PTHR14926">
    <property type="entry name" value="M-PHASE PHOSPHOPROTEIN 9"/>
    <property type="match status" value="1"/>
</dbReference>
<proteinExistence type="predicted"/>
<keyword evidence="3" id="KW-1185">Reference proteome</keyword>
<dbReference type="Proteomes" id="UP000694845">
    <property type="component" value="Unplaced"/>
</dbReference>
<feature type="compositionally biased region" description="Polar residues" evidence="2">
    <location>
        <begin position="600"/>
        <end position="610"/>
    </location>
</feature>
<dbReference type="RefSeq" id="XP_022093311.1">
    <property type="nucleotide sequence ID" value="XM_022237619.1"/>
</dbReference>
<dbReference type="KEGG" id="aplc:110980709"/>
<evidence type="ECO:0000256" key="1">
    <source>
        <dbReference type="SAM" id="Coils"/>
    </source>
</evidence>
<dbReference type="InterPro" id="IPR026636">
    <property type="entry name" value="MPHOSPH9"/>
</dbReference>
<evidence type="ECO:0000313" key="3">
    <source>
        <dbReference type="Proteomes" id="UP000694845"/>
    </source>
</evidence>
<feature type="compositionally biased region" description="Polar residues" evidence="2">
    <location>
        <begin position="1232"/>
        <end position="1243"/>
    </location>
</feature>
<keyword evidence="1" id="KW-0175">Coiled coil</keyword>
<dbReference type="GeneID" id="110980709"/>
<feature type="region of interest" description="Disordered" evidence="2">
    <location>
        <begin position="880"/>
        <end position="941"/>
    </location>
</feature>
<feature type="compositionally biased region" description="Basic and acidic residues" evidence="2">
    <location>
        <begin position="150"/>
        <end position="164"/>
    </location>
</feature>
<dbReference type="GO" id="GO:0005814">
    <property type="term" value="C:centriole"/>
    <property type="evidence" value="ECO:0007669"/>
    <property type="project" value="TreeGrafter"/>
</dbReference>
<feature type="region of interest" description="Disordered" evidence="2">
    <location>
        <begin position="502"/>
        <end position="550"/>
    </location>
</feature>
<feature type="compositionally biased region" description="Basic and acidic residues" evidence="2">
    <location>
        <begin position="1141"/>
        <end position="1154"/>
    </location>
</feature>
<feature type="compositionally biased region" description="Polar residues" evidence="2">
    <location>
        <begin position="1155"/>
        <end position="1170"/>
    </location>
</feature>
<accession>A0A8B7YPE0</accession>
<feature type="compositionally biased region" description="Polar residues" evidence="2">
    <location>
        <begin position="971"/>
        <end position="982"/>
    </location>
</feature>
<feature type="region of interest" description="Disordered" evidence="2">
    <location>
        <begin position="1036"/>
        <end position="1207"/>
    </location>
</feature>
<gene>
    <name evidence="4" type="primary">LOC110980709</name>
</gene>
<feature type="compositionally biased region" description="Acidic residues" evidence="2">
    <location>
        <begin position="73"/>
        <end position="82"/>
    </location>
</feature>
<feature type="compositionally biased region" description="Basic and acidic residues" evidence="2">
    <location>
        <begin position="1195"/>
        <end position="1207"/>
    </location>
</feature>
<feature type="compositionally biased region" description="Polar residues" evidence="2">
    <location>
        <begin position="636"/>
        <end position="646"/>
    </location>
</feature>
<feature type="compositionally biased region" description="Basic and acidic residues" evidence="2">
    <location>
        <begin position="174"/>
        <end position="190"/>
    </location>
</feature>
<evidence type="ECO:0000256" key="2">
    <source>
        <dbReference type="SAM" id="MobiDB-lite"/>
    </source>
</evidence>
<feature type="compositionally biased region" description="Polar residues" evidence="2">
    <location>
        <begin position="38"/>
        <end position="49"/>
    </location>
</feature>